<dbReference type="RefSeq" id="WP_039696936.1">
    <property type="nucleotide sequence ID" value="NZ_AUZH01000022.1"/>
</dbReference>
<evidence type="ECO:0000313" key="2">
    <source>
        <dbReference type="EMBL" id="SFL17688.1"/>
    </source>
</evidence>
<reference evidence="2 4" key="2">
    <citation type="submission" date="2016-10" db="EMBL/GenBank/DDBJ databases">
        <authorList>
            <person name="Varghese N."/>
            <person name="Submissions S."/>
        </authorList>
    </citation>
    <scope>NUCLEOTIDE SEQUENCE [LARGE SCALE GENOMIC DNA]</scope>
    <source>
        <strain evidence="2 4">JB1</strain>
    </source>
</reference>
<evidence type="ECO:0000313" key="4">
    <source>
        <dbReference type="Proteomes" id="UP000182793"/>
    </source>
</evidence>
<dbReference type="NCBIfam" id="NF038353">
    <property type="entry name" value="FxLYD_dom"/>
    <property type="match status" value="1"/>
</dbReference>
<gene>
    <name evidence="1" type="ORF">H702_06625</name>
    <name evidence="2" type="ORF">SAMN02910290_00796</name>
</gene>
<dbReference type="Proteomes" id="UP000182793">
    <property type="component" value="Unassembled WGS sequence"/>
</dbReference>
<reference evidence="1 3" key="1">
    <citation type="journal article" date="2014" name="Genome Announc.">
        <title>Draft Genome Sequences of Streptococcus bovis Strains ATCC 33317 and JB1.</title>
        <authorList>
            <person name="Benahmed F.H."/>
            <person name="Gopinath G.R."/>
            <person name="Harbottle H."/>
            <person name="Cotta M.A."/>
            <person name="Luo Y."/>
            <person name="Henderson C."/>
            <person name="Teri P."/>
            <person name="Soppet D."/>
            <person name="Rasmussen M."/>
            <person name="Whitehead T.R."/>
            <person name="Davidson M."/>
        </authorList>
    </citation>
    <scope>NUCLEOTIDE SEQUENCE [LARGE SCALE GENOMIC DNA]</scope>
    <source>
        <strain evidence="1 3">JB1</strain>
    </source>
</reference>
<proteinExistence type="predicted"/>
<accession>A0A091CAY3</accession>
<keyword evidence="4" id="KW-1185">Reference proteome</keyword>
<dbReference type="InterPro" id="IPR047676">
    <property type="entry name" value="FxLYD_dom"/>
</dbReference>
<dbReference type="Proteomes" id="UP000029382">
    <property type="component" value="Unassembled WGS sequence"/>
</dbReference>
<sequence>MKKWFLGFITIICLVLVGCSKKTDEKTYYDDKFMSSLAKGLESRWAYTDSCDDESKEFYTTAIKKELDEIGEYSNLSFKDSKLQEEAIAYINSLKECNKVAQTFGADSFYEKWFDAYDNRTEVLNKINKIKKIKVSKANQKNLDELLASGKEVQNNNNAKEQVLNLINSLSFAKNEEDSFEEYAEYTATVTNNTEFTIEDLSVVAKLKNDQGVVVDEEYLSLNNWTPSETRQVEFGTDKTFSTIEYNIDYIEIKDN</sequence>
<protein>
    <submittedName>
        <fullName evidence="1">Uncharacterized protein</fullName>
    </submittedName>
</protein>
<dbReference type="EMBL" id="FOTG01000003">
    <property type="protein sequence ID" value="SFL17688.1"/>
    <property type="molecule type" value="Genomic_DNA"/>
</dbReference>
<dbReference type="EMBL" id="AUZH01000022">
    <property type="protein sequence ID" value="KFN87633.1"/>
    <property type="molecule type" value="Genomic_DNA"/>
</dbReference>
<comment type="caution">
    <text evidence="1">The sequence shown here is derived from an EMBL/GenBank/DDBJ whole genome shotgun (WGS) entry which is preliminary data.</text>
</comment>
<evidence type="ECO:0000313" key="1">
    <source>
        <dbReference type="EMBL" id="KFN87633.1"/>
    </source>
</evidence>
<evidence type="ECO:0000313" key="3">
    <source>
        <dbReference type="Proteomes" id="UP000029382"/>
    </source>
</evidence>
<name>A0A091CAY3_STREI</name>
<dbReference type="PROSITE" id="PS51257">
    <property type="entry name" value="PROKAR_LIPOPROTEIN"/>
    <property type="match status" value="1"/>
</dbReference>
<dbReference type="AlphaFoldDB" id="A0A091CAY3"/>
<organism evidence="1 3">
    <name type="scientific">Streptococcus equinus JB1</name>
    <dbReference type="NCBI Taxonomy" id="1294274"/>
    <lineage>
        <taxon>Bacteria</taxon>
        <taxon>Bacillati</taxon>
        <taxon>Bacillota</taxon>
        <taxon>Bacilli</taxon>
        <taxon>Lactobacillales</taxon>
        <taxon>Streptococcaceae</taxon>
        <taxon>Streptococcus</taxon>
    </lineage>
</organism>